<sequence>MYLFSENSEEIPLSFGLDFYTIYSICCNFLILYIVYAVLFSTTYCIILHFIF</sequence>
<proteinExistence type="predicted"/>
<accession>A0A8S5S1X4</accession>
<organism evidence="2">
    <name type="scientific">Siphoviridae sp. ctCIv11</name>
    <dbReference type="NCBI Taxonomy" id="2827806"/>
    <lineage>
        <taxon>Viruses</taxon>
        <taxon>Duplodnaviria</taxon>
        <taxon>Heunggongvirae</taxon>
        <taxon>Uroviricota</taxon>
        <taxon>Caudoviricetes</taxon>
    </lineage>
</organism>
<keyword evidence="1" id="KW-0812">Transmembrane</keyword>
<evidence type="ECO:0000313" key="2">
    <source>
        <dbReference type="EMBL" id="DAF44990.1"/>
    </source>
</evidence>
<protein>
    <submittedName>
        <fullName evidence="2">ATP synthase</fullName>
    </submittedName>
</protein>
<keyword evidence="1" id="KW-1133">Transmembrane helix</keyword>
<keyword evidence="1" id="KW-0472">Membrane</keyword>
<feature type="transmembrane region" description="Helical" evidence="1">
    <location>
        <begin position="20"/>
        <end position="51"/>
    </location>
</feature>
<dbReference type="EMBL" id="BK032513">
    <property type="protein sequence ID" value="DAF44990.1"/>
    <property type="molecule type" value="Genomic_DNA"/>
</dbReference>
<reference evidence="2" key="1">
    <citation type="journal article" date="2021" name="Proc. Natl. Acad. Sci. U.S.A.">
        <title>A Catalog of Tens of Thousands of Viruses from Human Metagenomes Reveals Hidden Associations with Chronic Diseases.</title>
        <authorList>
            <person name="Tisza M.J."/>
            <person name="Buck C.B."/>
        </authorList>
    </citation>
    <scope>NUCLEOTIDE SEQUENCE</scope>
    <source>
        <strain evidence="2">CtCIv11</strain>
    </source>
</reference>
<name>A0A8S5S1X4_9CAUD</name>
<evidence type="ECO:0000256" key="1">
    <source>
        <dbReference type="SAM" id="Phobius"/>
    </source>
</evidence>